<keyword evidence="3" id="KW-1185">Reference proteome</keyword>
<keyword evidence="1" id="KW-0732">Signal</keyword>
<evidence type="ECO:0000313" key="3">
    <source>
        <dbReference type="Proteomes" id="UP000187464"/>
    </source>
</evidence>
<dbReference type="RefSeq" id="WP_154671040.1">
    <property type="nucleotide sequence ID" value="NZ_LT605205.1"/>
</dbReference>
<gene>
    <name evidence="2" type="ORF">PSM36_2971</name>
</gene>
<sequence length="270" mass="29783">MKKINIYSSLVLVFVFLLGACEDTNENLVAQRGVAVVPAISDVEPAFFTTDFDNTFIQFNVSLPEGESVDAAEIQATFKDKTATIQPISSFPATIKLPARDVMNKLGLNDNDVDVENNNEFSFYVVTTTNGVTTRSKTGAVKVLVTCEFDPELAVGSYHVVSSSWEVEGDVTFTADPDNPYKIYVSGLYEMEGGEPNDHVLELNISPTSFEVTGPTSKLGPETPWGTYTNYYYTPTQGIYRSCTGAFEMQFRITVDEGSFGTFNFIFTRN</sequence>
<dbReference type="EMBL" id="LT605205">
    <property type="protein sequence ID" value="SCD21760.1"/>
    <property type="molecule type" value="Genomic_DNA"/>
</dbReference>
<evidence type="ECO:0008006" key="4">
    <source>
        <dbReference type="Google" id="ProtNLM"/>
    </source>
</evidence>
<proteinExistence type="predicted"/>
<dbReference type="AlphaFoldDB" id="A0A1R3T3J6"/>
<accession>A0A1R3T3J6</accession>
<evidence type="ECO:0000313" key="2">
    <source>
        <dbReference type="EMBL" id="SCD21760.1"/>
    </source>
</evidence>
<feature type="chain" id="PRO_5012051464" description="Secreted protein" evidence="1">
    <location>
        <begin position="21"/>
        <end position="270"/>
    </location>
</feature>
<dbReference type="PROSITE" id="PS51257">
    <property type="entry name" value="PROKAR_LIPOPROTEIN"/>
    <property type="match status" value="1"/>
</dbReference>
<dbReference type="Proteomes" id="UP000187464">
    <property type="component" value="Chromosome I"/>
</dbReference>
<dbReference type="STRING" id="1642647.PSM36_2971"/>
<evidence type="ECO:0000256" key="1">
    <source>
        <dbReference type="SAM" id="SignalP"/>
    </source>
</evidence>
<dbReference type="KEGG" id="psac:PSM36_2971"/>
<reference evidence="2 3" key="1">
    <citation type="submission" date="2016-08" db="EMBL/GenBank/DDBJ databases">
        <authorList>
            <person name="Seilhamer J.J."/>
        </authorList>
    </citation>
    <scope>NUCLEOTIDE SEQUENCE [LARGE SCALE GENOMIC DNA]</scope>
    <source>
        <strain evidence="2">M3/6</strain>
    </source>
</reference>
<organism evidence="2 3">
    <name type="scientific">Proteiniphilum saccharofermentans</name>
    <dbReference type="NCBI Taxonomy" id="1642647"/>
    <lineage>
        <taxon>Bacteria</taxon>
        <taxon>Pseudomonadati</taxon>
        <taxon>Bacteroidota</taxon>
        <taxon>Bacteroidia</taxon>
        <taxon>Bacteroidales</taxon>
        <taxon>Dysgonomonadaceae</taxon>
        <taxon>Proteiniphilum</taxon>
    </lineage>
</organism>
<feature type="signal peptide" evidence="1">
    <location>
        <begin position="1"/>
        <end position="20"/>
    </location>
</feature>
<protein>
    <recommendedName>
        <fullName evidence="4">Secreted protein</fullName>
    </recommendedName>
</protein>
<name>A0A1R3T3J6_9BACT</name>